<dbReference type="EMBL" id="JXXE01000289">
    <property type="protein sequence ID" value="KIZ41634.1"/>
    <property type="molecule type" value="Genomic_DNA"/>
</dbReference>
<dbReference type="AlphaFoldDB" id="A0A0D7ELB8"/>
<evidence type="ECO:0000259" key="2">
    <source>
        <dbReference type="PROSITE" id="PS50110"/>
    </source>
</evidence>
<dbReference type="RefSeq" id="WP_044412156.1">
    <property type="nucleotide sequence ID" value="NZ_JXXE01000289.1"/>
</dbReference>
<dbReference type="PANTHER" id="PTHR33121">
    <property type="entry name" value="CYCLIC DI-GMP PHOSPHODIESTERASE PDEF"/>
    <property type="match status" value="1"/>
</dbReference>
<keyword evidence="1" id="KW-0597">Phosphoprotein</keyword>
<dbReference type="Gene3D" id="3.20.20.450">
    <property type="entry name" value="EAL domain"/>
    <property type="match status" value="1"/>
</dbReference>
<evidence type="ECO:0000259" key="3">
    <source>
        <dbReference type="PROSITE" id="PS50883"/>
    </source>
</evidence>
<dbReference type="GO" id="GO:0071111">
    <property type="term" value="F:cyclic-guanylate-specific phosphodiesterase activity"/>
    <property type="evidence" value="ECO:0007669"/>
    <property type="project" value="InterPro"/>
</dbReference>
<dbReference type="InterPro" id="IPR035919">
    <property type="entry name" value="EAL_sf"/>
</dbReference>
<name>A0A0D7ELB8_RHOPL</name>
<sequence length="410" mass="44493">MPDDKANLPVVRVLIVDDDVIQSVIISGVCAAIGYDARVASSFQVAEEFIRTEPFDCITIDLSLGDRDGIGLLQLIARLDPVPRVVVISGCESRILNATVRMAHAAGIVDAISLPKPIPLGLLREALMSPGRDAHSAHRSIARMRVDITAQDLKRALQGHEIYPAFQPKIELATGRLVGCEALARWDSRDFGQVGPDVFIPLAEQAGCIKAMTWQMMRGSIQMAQAYLGTNPNFVVAVNLSATLLSDGAIPEDVERLLVETGFPARSLMIEVTETVAMADVLQAMDILLRLRIKGVGVSMDDFGTGYSSMSALARMPFCELKIDRSFVTDCLRDADMWKVVASSVAIGHEYNMKVVAEGIEDVDTWNALAGIGCDIGQGYAISRALPQEAFAAWSKGWEPAVERNMAVHR</sequence>
<evidence type="ECO:0000313" key="4">
    <source>
        <dbReference type="EMBL" id="KIZ41634.1"/>
    </source>
</evidence>
<dbReference type="OrthoDB" id="9814202at2"/>
<dbReference type="InterPro" id="IPR001789">
    <property type="entry name" value="Sig_transdc_resp-reg_receiver"/>
</dbReference>
<dbReference type="PROSITE" id="PS50110">
    <property type="entry name" value="RESPONSE_REGULATORY"/>
    <property type="match status" value="1"/>
</dbReference>
<gene>
    <name evidence="4" type="ORF">OO17_14580</name>
</gene>
<dbReference type="SUPFAM" id="SSF52172">
    <property type="entry name" value="CheY-like"/>
    <property type="match status" value="1"/>
</dbReference>
<feature type="domain" description="EAL" evidence="3">
    <location>
        <begin position="146"/>
        <end position="399"/>
    </location>
</feature>
<dbReference type="SMART" id="SM00052">
    <property type="entry name" value="EAL"/>
    <property type="match status" value="1"/>
</dbReference>
<accession>A0A0D7ELB8</accession>
<protein>
    <submittedName>
        <fullName evidence="4">Diguanylate phosphodiesterase</fullName>
    </submittedName>
</protein>
<dbReference type="GO" id="GO:0000160">
    <property type="term" value="P:phosphorelay signal transduction system"/>
    <property type="evidence" value="ECO:0007669"/>
    <property type="project" value="InterPro"/>
</dbReference>
<dbReference type="PROSITE" id="PS50883">
    <property type="entry name" value="EAL"/>
    <property type="match status" value="1"/>
</dbReference>
<dbReference type="PANTHER" id="PTHR33121:SF71">
    <property type="entry name" value="OXYGEN SENSOR PROTEIN DOSP"/>
    <property type="match status" value="1"/>
</dbReference>
<evidence type="ECO:0000256" key="1">
    <source>
        <dbReference type="PROSITE-ProRule" id="PRU00169"/>
    </source>
</evidence>
<comment type="caution">
    <text evidence="4">The sequence shown here is derived from an EMBL/GenBank/DDBJ whole genome shotgun (WGS) entry which is preliminary data.</text>
</comment>
<dbReference type="SMART" id="SM00448">
    <property type="entry name" value="REC"/>
    <property type="match status" value="1"/>
</dbReference>
<evidence type="ECO:0000313" key="5">
    <source>
        <dbReference type="Proteomes" id="UP000032515"/>
    </source>
</evidence>
<feature type="modified residue" description="4-aspartylphosphate" evidence="1">
    <location>
        <position position="61"/>
    </location>
</feature>
<dbReference type="InterPro" id="IPR001633">
    <property type="entry name" value="EAL_dom"/>
</dbReference>
<reference evidence="4 5" key="1">
    <citation type="submission" date="2014-11" db="EMBL/GenBank/DDBJ databases">
        <title>Genomics and ecophysiology of heterotrophic nitrogen fixing bacteria isolated from estuarine surface water.</title>
        <authorList>
            <person name="Bentzon-Tilia M."/>
            <person name="Severin I."/>
            <person name="Hansen L.H."/>
            <person name="Riemann L."/>
        </authorList>
    </citation>
    <scope>NUCLEOTIDE SEQUENCE [LARGE SCALE GENOMIC DNA]</scope>
    <source>
        <strain evidence="4 5">BAL398</strain>
    </source>
</reference>
<dbReference type="Pfam" id="PF00563">
    <property type="entry name" value="EAL"/>
    <property type="match status" value="1"/>
</dbReference>
<feature type="domain" description="Response regulatory" evidence="2">
    <location>
        <begin position="12"/>
        <end position="129"/>
    </location>
</feature>
<dbReference type="Gene3D" id="3.40.50.2300">
    <property type="match status" value="1"/>
</dbReference>
<dbReference type="InterPro" id="IPR011006">
    <property type="entry name" value="CheY-like_superfamily"/>
</dbReference>
<dbReference type="Proteomes" id="UP000032515">
    <property type="component" value="Unassembled WGS sequence"/>
</dbReference>
<dbReference type="SUPFAM" id="SSF141868">
    <property type="entry name" value="EAL domain-like"/>
    <property type="match status" value="1"/>
</dbReference>
<dbReference type="CDD" id="cd01948">
    <property type="entry name" value="EAL"/>
    <property type="match status" value="1"/>
</dbReference>
<organism evidence="4 5">
    <name type="scientific">Rhodopseudomonas palustris</name>
    <dbReference type="NCBI Taxonomy" id="1076"/>
    <lineage>
        <taxon>Bacteria</taxon>
        <taxon>Pseudomonadati</taxon>
        <taxon>Pseudomonadota</taxon>
        <taxon>Alphaproteobacteria</taxon>
        <taxon>Hyphomicrobiales</taxon>
        <taxon>Nitrobacteraceae</taxon>
        <taxon>Rhodopseudomonas</taxon>
    </lineage>
</organism>
<proteinExistence type="predicted"/>
<dbReference type="Pfam" id="PF00072">
    <property type="entry name" value="Response_reg"/>
    <property type="match status" value="1"/>
</dbReference>
<dbReference type="InterPro" id="IPR050706">
    <property type="entry name" value="Cyclic-di-GMP_PDE-like"/>
</dbReference>
<dbReference type="PATRIC" id="fig|1076.23.peg.3061"/>